<dbReference type="Pfam" id="PF01757">
    <property type="entry name" value="Acyl_transf_3"/>
    <property type="match status" value="1"/>
</dbReference>
<feature type="transmembrane region" description="Helical" evidence="2">
    <location>
        <begin position="408"/>
        <end position="430"/>
    </location>
</feature>
<dbReference type="PANTHER" id="PTHR23028:SF134">
    <property type="entry name" value="PUTATIVE (AFU_ORTHOLOGUE AFUA_4G08520)-RELATED"/>
    <property type="match status" value="1"/>
</dbReference>
<comment type="caution">
    <text evidence="4">The sequence shown here is derived from an EMBL/GenBank/DDBJ whole genome shotgun (WGS) entry which is preliminary data.</text>
</comment>
<keyword evidence="5" id="KW-1185">Reference proteome</keyword>
<feature type="transmembrane region" description="Helical" evidence="2">
    <location>
        <begin position="377"/>
        <end position="396"/>
    </location>
</feature>
<sequence>MKKTRKTESEAAPSSQKGLLAADNDPDTLWARPARTRYLKTIAFALLPSPVQRRLVPSGFKASRLHPTAYLDGLRGLASLSVCLLHYTSNFAPRLNASYGVSDDKMHSSPLQLPFIRVLYTGRPFVHVFFVISGFVLSLKPLRLARAHNYADLHTTLSSSVFRRGLRLYLPCVASTFVSFWFMHNDWGYPPLVKGGFWPELAHCFHELWVFASQPWNWDRRQDPPYDGHLWTIPVELSMSMLLFITITGLSRCKTWVRLTVTMAIIWYTLQCKHWAPAEFLAGALIAEFGLIQDEYKNAHAVALDPATDVEKDSDEFQINLPSSTKNAIGKAWEIFWWCQLVIALYICGWPIAKAHEVPFFRWLQQRSPDNPCPDTFWFIPVSFLIVGACHQLAPLQKILTTPFVQYWASISYALYLMHGPVMHAVYFTMEPIFRMNGGKDGAGFWGYHLQWLAGLFLTGIPIVWASDLFWRFVDQPCVDMARWLDRKCLDKQD</sequence>
<dbReference type="InterPro" id="IPR002656">
    <property type="entry name" value="Acyl_transf_3_dom"/>
</dbReference>
<organism evidence="4 5">
    <name type="scientific">Letharia lupina</name>
    <dbReference type="NCBI Taxonomy" id="560253"/>
    <lineage>
        <taxon>Eukaryota</taxon>
        <taxon>Fungi</taxon>
        <taxon>Dikarya</taxon>
        <taxon>Ascomycota</taxon>
        <taxon>Pezizomycotina</taxon>
        <taxon>Lecanoromycetes</taxon>
        <taxon>OSLEUM clade</taxon>
        <taxon>Lecanoromycetidae</taxon>
        <taxon>Lecanorales</taxon>
        <taxon>Lecanorineae</taxon>
        <taxon>Parmeliaceae</taxon>
        <taxon>Letharia</taxon>
    </lineage>
</organism>
<dbReference type="PANTHER" id="PTHR23028">
    <property type="entry name" value="ACETYLTRANSFERASE"/>
    <property type="match status" value="1"/>
</dbReference>
<feature type="transmembrane region" description="Helical" evidence="2">
    <location>
        <begin position="450"/>
        <end position="471"/>
    </location>
</feature>
<accession>A0A8H6CC29</accession>
<protein>
    <recommendedName>
        <fullName evidence="3">Acyltransferase 3 domain-containing protein</fullName>
    </recommendedName>
</protein>
<feature type="region of interest" description="Disordered" evidence="1">
    <location>
        <begin position="1"/>
        <end position="20"/>
    </location>
</feature>
<dbReference type="InterPro" id="IPR050879">
    <property type="entry name" value="Acyltransferase_3"/>
</dbReference>
<keyword evidence="2" id="KW-1133">Transmembrane helix</keyword>
<reference evidence="4 5" key="1">
    <citation type="journal article" date="2020" name="Genomics">
        <title>Complete, high-quality genomes from long-read metagenomic sequencing of two wolf lichen thalli reveals enigmatic genome architecture.</title>
        <authorList>
            <person name="McKenzie S.K."/>
            <person name="Walston R.F."/>
            <person name="Allen J.L."/>
        </authorList>
    </citation>
    <scope>NUCLEOTIDE SEQUENCE [LARGE SCALE GENOMIC DNA]</scope>
    <source>
        <strain evidence="4">WasteWater1</strain>
    </source>
</reference>
<evidence type="ECO:0000313" key="5">
    <source>
        <dbReference type="Proteomes" id="UP000593566"/>
    </source>
</evidence>
<evidence type="ECO:0000256" key="2">
    <source>
        <dbReference type="SAM" id="Phobius"/>
    </source>
</evidence>
<evidence type="ECO:0000313" key="4">
    <source>
        <dbReference type="EMBL" id="KAF6220509.1"/>
    </source>
</evidence>
<dbReference type="RefSeq" id="XP_037149944.1">
    <property type="nucleotide sequence ID" value="XM_037293866.1"/>
</dbReference>
<feature type="transmembrane region" description="Helical" evidence="2">
    <location>
        <begin position="166"/>
        <end position="184"/>
    </location>
</feature>
<feature type="transmembrane region" description="Helical" evidence="2">
    <location>
        <begin position="230"/>
        <end position="250"/>
    </location>
</feature>
<dbReference type="Proteomes" id="UP000593566">
    <property type="component" value="Unassembled WGS sequence"/>
</dbReference>
<proteinExistence type="predicted"/>
<name>A0A8H6CC29_9LECA</name>
<dbReference type="GO" id="GO:0016747">
    <property type="term" value="F:acyltransferase activity, transferring groups other than amino-acyl groups"/>
    <property type="evidence" value="ECO:0007669"/>
    <property type="project" value="InterPro"/>
</dbReference>
<evidence type="ECO:0000259" key="3">
    <source>
        <dbReference type="Pfam" id="PF01757"/>
    </source>
</evidence>
<dbReference type="GeneID" id="59331354"/>
<dbReference type="EMBL" id="JACCJB010000016">
    <property type="protein sequence ID" value="KAF6220509.1"/>
    <property type="molecule type" value="Genomic_DNA"/>
</dbReference>
<keyword evidence="2" id="KW-0472">Membrane</keyword>
<feature type="domain" description="Acyltransferase 3" evidence="3">
    <location>
        <begin position="69"/>
        <end position="459"/>
    </location>
</feature>
<dbReference type="AlphaFoldDB" id="A0A8H6CC29"/>
<feature type="transmembrane region" description="Helical" evidence="2">
    <location>
        <begin position="335"/>
        <end position="353"/>
    </location>
</feature>
<keyword evidence="2" id="KW-0812">Transmembrane</keyword>
<gene>
    <name evidence="4" type="ORF">HO133_002942</name>
</gene>
<evidence type="ECO:0000256" key="1">
    <source>
        <dbReference type="SAM" id="MobiDB-lite"/>
    </source>
</evidence>